<organism evidence="1">
    <name type="scientific">marine sediment metagenome</name>
    <dbReference type="NCBI Taxonomy" id="412755"/>
    <lineage>
        <taxon>unclassified sequences</taxon>
        <taxon>metagenomes</taxon>
        <taxon>ecological metagenomes</taxon>
    </lineage>
</organism>
<gene>
    <name evidence="1" type="ORF">S01H1_55922</name>
</gene>
<proteinExistence type="predicted"/>
<name>X0VUX8_9ZZZZ</name>
<evidence type="ECO:0000313" key="1">
    <source>
        <dbReference type="EMBL" id="GAG14932.1"/>
    </source>
</evidence>
<protein>
    <submittedName>
        <fullName evidence="1">Uncharacterized protein</fullName>
    </submittedName>
</protein>
<accession>X0VUX8</accession>
<sequence>MKNRLSEEEIEELCRRVKLMWQNQFAAILNRAFTVEGEYEEST</sequence>
<reference evidence="1" key="1">
    <citation type="journal article" date="2014" name="Front. Microbiol.">
        <title>High frequency of phylogenetically diverse reductive dehalogenase-homologous genes in deep subseafloor sedimentary metagenomes.</title>
        <authorList>
            <person name="Kawai M."/>
            <person name="Futagami T."/>
            <person name="Toyoda A."/>
            <person name="Takaki Y."/>
            <person name="Nishi S."/>
            <person name="Hori S."/>
            <person name="Arai W."/>
            <person name="Tsubouchi T."/>
            <person name="Morono Y."/>
            <person name="Uchiyama I."/>
            <person name="Ito T."/>
            <person name="Fujiyama A."/>
            <person name="Inagaki F."/>
            <person name="Takami H."/>
        </authorList>
    </citation>
    <scope>NUCLEOTIDE SEQUENCE</scope>
    <source>
        <strain evidence="1">Expedition CK06-06</strain>
    </source>
</reference>
<comment type="caution">
    <text evidence="1">The sequence shown here is derived from an EMBL/GenBank/DDBJ whole genome shotgun (WGS) entry which is preliminary data.</text>
</comment>
<dbReference type="EMBL" id="BARS01036371">
    <property type="protein sequence ID" value="GAG14932.1"/>
    <property type="molecule type" value="Genomic_DNA"/>
</dbReference>
<dbReference type="AlphaFoldDB" id="X0VUX8"/>